<evidence type="ECO:0000259" key="1">
    <source>
        <dbReference type="SMART" id="SM00471"/>
    </source>
</evidence>
<evidence type="ECO:0000313" key="2">
    <source>
        <dbReference type="EMBL" id="CAK0784321.1"/>
    </source>
</evidence>
<dbReference type="SMART" id="SM00471">
    <property type="entry name" value="HDc"/>
    <property type="match status" value="1"/>
</dbReference>
<keyword evidence="3" id="KW-1185">Reference proteome</keyword>
<dbReference type="CDD" id="cd00077">
    <property type="entry name" value="HDc"/>
    <property type="match status" value="1"/>
</dbReference>
<protein>
    <recommendedName>
        <fullName evidence="1">HD/PDEase domain-containing protein</fullName>
    </recommendedName>
</protein>
<comment type="caution">
    <text evidence="2">The sequence shown here is derived from an EMBL/GenBank/DDBJ whole genome shotgun (WGS) entry which is preliminary data.</text>
</comment>
<reference evidence="2 3" key="1">
    <citation type="submission" date="2023-10" db="EMBL/GenBank/DDBJ databases">
        <authorList>
            <person name="Maclean D."/>
            <person name="Macfadyen A."/>
        </authorList>
    </citation>
    <scope>NUCLEOTIDE SEQUENCE [LARGE SCALE GENOMIC DNA]</scope>
</reference>
<organism evidence="2 3">
    <name type="scientific">Coccomyxa viridis</name>
    <dbReference type="NCBI Taxonomy" id="1274662"/>
    <lineage>
        <taxon>Eukaryota</taxon>
        <taxon>Viridiplantae</taxon>
        <taxon>Chlorophyta</taxon>
        <taxon>core chlorophytes</taxon>
        <taxon>Trebouxiophyceae</taxon>
        <taxon>Trebouxiophyceae incertae sedis</taxon>
        <taxon>Coccomyxaceae</taxon>
        <taxon>Coccomyxa</taxon>
    </lineage>
</organism>
<dbReference type="Gene3D" id="1.10.472.50">
    <property type="entry name" value="HD-domain/PDEase-like"/>
    <property type="match status" value="1"/>
</dbReference>
<dbReference type="PANTHER" id="PTHR33594">
    <property type="entry name" value="SUPERFAMILY HYDROLASE, PUTATIVE (AFU_ORTHOLOGUE AFUA_1G03035)-RELATED"/>
    <property type="match status" value="1"/>
</dbReference>
<dbReference type="PANTHER" id="PTHR33594:SF1">
    <property type="entry name" value="HD_PDEASE DOMAIN-CONTAINING PROTEIN"/>
    <property type="match status" value="1"/>
</dbReference>
<dbReference type="AlphaFoldDB" id="A0AAV1IAC0"/>
<sequence>MHHTSLGPSIPITEEFVKQELASLGPDASHDWWHIHRVRKLAIALARQEELQDASIHLVEVAALLHDVQDWKYSRSESASRAAVKEFLESQQVNEPQKTQILDIIAGVGFKDELGRPGSQHISPELACVQDADRLDAIGAIGIARCFTYGGYFKRVLHDPDIAPRTRLDKQQYTDKSFQQTTINHFHEKLLKLKGMMKTEAGKRMAQHRHLVMEQFLQDFYSEWDANA</sequence>
<dbReference type="SUPFAM" id="SSF109604">
    <property type="entry name" value="HD-domain/PDEase-like"/>
    <property type="match status" value="1"/>
</dbReference>
<dbReference type="Gene3D" id="1.20.58.1910">
    <property type="match status" value="1"/>
</dbReference>
<dbReference type="InterPro" id="IPR006674">
    <property type="entry name" value="HD_domain"/>
</dbReference>
<dbReference type="Proteomes" id="UP001314263">
    <property type="component" value="Unassembled WGS sequence"/>
</dbReference>
<dbReference type="Pfam" id="PF01966">
    <property type="entry name" value="HD"/>
    <property type="match status" value="1"/>
</dbReference>
<gene>
    <name evidence="2" type="ORF">CVIRNUC_007525</name>
</gene>
<accession>A0AAV1IAC0</accession>
<proteinExistence type="predicted"/>
<name>A0AAV1IAC0_9CHLO</name>
<dbReference type="InterPro" id="IPR003607">
    <property type="entry name" value="HD/PDEase_dom"/>
</dbReference>
<feature type="domain" description="HD/PDEase" evidence="1">
    <location>
        <begin position="27"/>
        <end position="147"/>
    </location>
</feature>
<dbReference type="EMBL" id="CAUYUE010000010">
    <property type="protein sequence ID" value="CAK0784321.1"/>
    <property type="molecule type" value="Genomic_DNA"/>
</dbReference>
<evidence type="ECO:0000313" key="3">
    <source>
        <dbReference type="Proteomes" id="UP001314263"/>
    </source>
</evidence>